<dbReference type="RefSeq" id="WP_150744721.1">
    <property type="nucleotide sequence ID" value="NZ_CABVHE010000007.1"/>
</dbReference>
<accession>A0A5E7MBM6</accession>
<keyword evidence="3" id="KW-0804">Transcription</keyword>
<name>A0A5E7MBM6_PSEFL</name>
<dbReference type="PRINTS" id="PR00038">
    <property type="entry name" value="HTHLUXR"/>
</dbReference>
<dbReference type="InterPro" id="IPR041664">
    <property type="entry name" value="AAA_16"/>
</dbReference>
<dbReference type="InterPro" id="IPR000792">
    <property type="entry name" value="Tscrpt_reg_LuxR_C"/>
</dbReference>
<evidence type="ECO:0000256" key="3">
    <source>
        <dbReference type="ARBA" id="ARBA00023163"/>
    </source>
</evidence>
<dbReference type="SMART" id="SM00421">
    <property type="entry name" value="HTH_LUXR"/>
    <property type="match status" value="1"/>
</dbReference>
<dbReference type="Pfam" id="PF00196">
    <property type="entry name" value="GerE"/>
    <property type="match status" value="1"/>
</dbReference>
<proteinExistence type="predicted"/>
<dbReference type="InterPro" id="IPR027417">
    <property type="entry name" value="P-loop_NTPase"/>
</dbReference>
<dbReference type="InterPro" id="IPR041617">
    <property type="entry name" value="TPR_MalT"/>
</dbReference>
<dbReference type="GO" id="GO:0003677">
    <property type="term" value="F:DNA binding"/>
    <property type="evidence" value="ECO:0007669"/>
    <property type="project" value="UniProtKB-KW"/>
</dbReference>
<dbReference type="SUPFAM" id="SSF46894">
    <property type="entry name" value="C-terminal effector domain of the bipartite response regulators"/>
    <property type="match status" value="1"/>
</dbReference>
<dbReference type="Gene3D" id="1.25.40.10">
    <property type="entry name" value="Tetratricopeptide repeat domain"/>
    <property type="match status" value="1"/>
</dbReference>
<evidence type="ECO:0000256" key="1">
    <source>
        <dbReference type="ARBA" id="ARBA00023015"/>
    </source>
</evidence>
<dbReference type="PANTHER" id="PTHR44688:SF16">
    <property type="entry name" value="DNA-BINDING TRANSCRIPTIONAL ACTIVATOR DEVR_DOSR"/>
    <property type="match status" value="1"/>
</dbReference>
<dbReference type="CDD" id="cd06170">
    <property type="entry name" value="LuxR_C_like"/>
    <property type="match status" value="1"/>
</dbReference>
<dbReference type="EMBL" id="CABVII010000018">
    <property type="protein sequence ID" value="VVP22104.1"/>
    <property type="molecule type" value="Genomic_DNA"/>
</dbReference>
<dbReference type="InterPro" id="IPR011990">
    <property type="entry name" value="TPR-like_helical_dom_sf"/>
</dbReference>
<dbReference type="Pfam" id="PF25873">
    <property type="entry name" value="WHD_MalT"/>
    <property type="match status" value="1"/>
</dbReference>
<dbReference type="InterPro" id="IPR016032">
    <property type="entry name" value="Sig_transdc_resp-reg_C-effctor"/>
</dbReference>
<dbReference type="AlphaFoldDB" id="A0A5E7MBM6"/>
<dbReference type="InterPro" id="IPR059106">
    <property type="entry name" value="WHD_MalT"/>
</dbReference>
<evidence type="ECO:0000313" key="5">
    <source>
        <dbReference type="Proteomes" id="UP000385207"/>
    </source>
</evidence>
<keyword evidence="1" id="KW-0805">Transcription regulation</keyword>
<dbReference type="Gene3D" id="3.40.50.300">
    <property type="entry name" value="P-loop containing nucleotide triphosphate hydrolases"/>
    <property type="match status" value="1"/>
</dbReference>
<reference evidence="4 5" key="1">
    <citation type="submission" date="2019-09" db="EMBL/GenBank/DDBJ databases">
        <authorList>
            <person name="Chandra G."/>
            <person name="Truman W A."/>
        </authorList>
    </citation>
    <scope>NUCLEOTIDE SEQUENCE [LARGE SCALE GENOMIC DNA]</scope>
    <source>
        <strain evidence="4">PS862</strain>
    </source>
</reference>
<dbReference type="Pfam" id="PF17874">
    <property type="entry name" value="TPR_MalT"/>
    <property type="match status" value="1"/>
</dbReference>
<dbReference type="InterPro" id="IPR036388">
    <property type="entry name" value="WH-like_DNA-bd_sf"/>
</dbReference>
<protein>
    <submittedName>
        <fullName evidence="4">HTH-type transcriptional regulator MalT</fullName>
    </submittedName>
</protein>
<keyword evidence="2" id="KW-0238">DNA-binding</keyword>
<dbReference type="Pfam" id="PF13191">
    <property type="entry name" value="AAA_16"/>
    <property type="match status" value="1"/>
</dbReference>
<evidence type="ECO:0000256" key="2">
    <source>
        <dbReference type="ARBA" id="ARBA00023125"/>
    </source>
</evidence>
<dbReference type="Gene3D" id="1.10.10.10">
    <property type="entry name" value="Winged helix-like DNA-binding domain superfamily/Winged helix DNA-binding domain"/>
    <property type="match status" value="1"/>
</dbReference>
<dbReference type="SUPFAM" id="SSF52540">
    <property type="entry name" value="P-loop containing nucleoside triphosphate hydrolases"/>
    <property type="match status" value="1"/>
</dbReference>
<dbReference type="PROSITE" id="PS50043">
    <property type="entry name" value="HTH_LUXR_2"/>
    <property type="match status" value="1"/>
</dbReference>
<dbReference type="OrthoDB" id="1123107at2"/>
<organism evidence="4 5">
    <name type="scientific">Pseudomonas fluorescens</name>
    <dbReference type="NCBI Taxonomy" id="294"/>
    <lineage>
        <taxon>Bacteria</taxon>
        <taxon>Pseudomonadati</taxon>
        <taxon>Pseudomonadota</taxon>
        <taxon>Gammaproteobacteria</taxon>
        <taxon>Pseudomonadales</taxon>
        <taxon>Pseudomonadaceae</taxon>
        <taxon>Pseudomonas</taxon>
    </lineage>
</organism>
<evidence type="ECO:0000313" key="4">
    <source>
        <dbReference type="EMBL" id="VVP22104.1"/>
    </source>
</evidence>
<gene>
    <name evidence="4" type="primary">malT_3</name>
    <name evidence="4" type="ORF">PS862_03910</name>
</gene>
<dbReference type="PANTHER" id="PTHR44688">
    <property type="entry name" value="DNA-BINDING TRANSCRIPTIONAL ACTIVATOR DEVR_DOSR"/>
    <property type="match status" value="1"/>
</dbReference>
<dbReference type="Proteomes" id="UP000385207">
    <property type="component" value="Unassembled WGS sequence"/>
</dbReference>
<dbReference type="GO" id="GO:0006355">
    <property type="term" value="P:regulation of DNA-templated transcription"/>
    <property type="evidence" value="ECO:0007669"/>
    <property type="project" value="InterPro"/>
</dbReference>
<sequence>MPPNTSPITTRFSPPRISSHAVLREVLLARLQAARDCRLILINGSAGFGKTTLMAQWRQSLIKDGNSVVWLSLAQEDGVLESFCANLICTLQNAGVPLEDDLLLLIERESLDGLLALASVMINTLARVSTPLYLMIDDFHFATDPRISRLVQLVVDGAPTQLHIVLASRVNANLKLGRLRAMAELCEINATELGFDFNESLAFLKAYLDDGIDMELAHAIHDNTDGWPIGLQLMSISLKANPRKEAKIHRLLPGNSDLRDYLAEDVVDGLPAEIIGFLEKISILRRFNAQLAEHVSQTPQAVDLIASIEAHNLFILPVDMESHQQWYRLHPLFAEFLQQRLAASDVDVSRLHLRAAQWFEQAGMVSEATRHAVLSENLEDLVRLLERKQPSYHSLSHLGQFMRWLDCVPLEQLTQHPKVLLQGAWGCLLTMLTGKAETWIDVLEKSTATKATWGPQIDLVRAAIALQHDDLARCNQLVQGLPERTFTHPFNERMRVCLYINCLVYLGQQQQAWQYLNSPECETLRTSHDELALMIIATTAHGILLRGNVLEASRHLIDVLLLAESNHGRRSVSACTCAVAVAEAHYEMDRIDDVREALSNRLDLLRFAPPSVSISAMISVARVNYLQESSASALTYLAKMAMEFRARGFDRALAHNLTEQVRILLGNGDWRQCESQRAGLDALTHRHCGDTPVAHEISALAALSRARICLARQEPDRALLALDIVEQFASRYSRGKWRVQSNLLRAVALNDLGHQAESAVVLRAVVGESYGLGLVRTLLDEGPSLLALLANLDCRDDPVLDSYRIRLAAAPLNCASTGPASSRAAKDSAAGESSLFTKRELEIISLLEQSMPNKRIAQTLNLSQETIKWNFKNIYTKLGVSSRYEALTALRQRAEQ</sequence>